<organism evidence="1 2">
    <name type="scientific">Henosepilachna vigintioctopunctata</name>
    <dbReference type="NCBI Taxonomy" id="420089"/>
    <lineage>
        <taxon>Eukaryota</taxon>
        <taxon>Metazoa</taxon>
        <taxon>Ecdysozoa</taxon>
        <taxon>Arthropoda</taxon>
        <taxon>Hexapoda</taxon>
        <taxon>Insecta</taxon>
        <taxon>Pterygota</taxon>
        <taxon>Neoptera</taxon>
        <taxon>Endopterygota</taxon>
        <taxon>Coleoptera</taxon>
        <taxon>Polyphaga</taxon>
        <taxon>Cucujiformia</taxon>
        <taxon>Coccinelloidea</taxon>
        <taxon>Coccinellidae</taxon>
        <taxon>Epilachninae</taxon>
        <taxon>Epilachnini</taxon>
        <taxon>Henosepilachna</taxon>
    </lineage>
</organism>
<evidence type="ECO:0000313" key="1">
    <source>
        <dbReference type="EMBL" id="KAK9882255.1"/>
    </source>
</evidence>
<reference evidence="1 2" key="1">
    <citation type="submission" date="2023-03" db="EMBL/GenBank/DDBJ databases">
        <title>Genome insight into feeding habits of ladybird beetles.</title>
        <authorList>
            <person name="Li H.-S."/>
            <person name="Huang Y.-H."/>
            <person name="Pang H."/>
        </authorList>
    </citation>
    <scope>NUCLEOTIDE SEQUENCE [LARGE SCALE GENOMIC DNA]</scope>
    <source>
        <strain evidence="1">SYSU_2023b</strain>
        <tissue evidence="1">Whole body</tissue>
    </source>
</reference>
<gene>
    <name evidence="1" type="ORF">WA026_019771</name>
</gene>
<dbReference type="Proteomes" id="UP001431783">
    <property type="component" value="Unassembled WGS sequence"/>
</dbReference>
<protein>
    <submittedName>
        <fullName evidence="1">Uncharacterized protein</fullName>
    </submittedName>
</protein>
<proteinExistence type="predicted"/>
<evidence type="ECO:0000313" key="2">
    <source>
        <dbReference type="Proteomes" id="UP001431783"/>
    </source>
</evidence>
<name>A0AAW1UME8_9CUCU</name>
<keyword evidence="2" id="KW-1185">Reference proteome</keyword>
<dbReference type="EMBL" id="JARQZJ010000073">
    <property type="protein sequence ID" value="KAK9882255.1"/>
    <property type="molecule type" value="Genomic_DNA"/>
</dbReference>
<sequence>MGQQRSAGVLREHKPYIQTRFLPTFLVHLPAIIRSTATSHMFLFKFLRISGEGRLVSDLSVQRRHVTEQRVALRLANPVLPLSTLATTTTTTNCVEAERPGTSKTVIRAEIANVPLSPALGVANISDAVKSLPKCLMHSDGNVFD</sequence>
<accession>A0AAW1UME8</accession>
<comment type="caution">
    <text evidence="1">The sequence shown here is derived from an EMBL/GenBank/DDBJ whole genome shotgun (WGS) entry which is preliminary data.</text>
</comment>
<dbReference type="AlphaFoldDB" id="A0AAW1UME8"/>